<protein>
    <submittedName>
        <fullName evidence="2">Uncharacterized protein</fullName>
    </submittedName>
</protein>
<feature type="region of interest" description="Disordered" evidence="1">
    <location>
        <begin position="65"/>
        <end position="87"/>
    </location>
</feature>
<dbReference type="Proteomes" id="UP000594263">
    <property type="component" value="Unplaced"/>
</dbReference>
<dbReference type="AlphaFoldDB" id="A0A7N0UDZ1"/>
<reference evidence="2" key="1">
    <citation type="submission" date="2021-01" db="UniProtKB">
        <authorList>
            <consortium name="EnsemblPlants"/>
        </authorList>
    </citation>
    <scope>IDENTIFICATION</scope>
</reference>
<sequence>MAWRSRHRGDRLEQSTSWKGHGVGETFTVSIRPAQVSAVRQGGKQRQGCGDPELEQAVFKSLKPPCACRSTGGHNKSGSAEAGDREI</sequence>
<proteinExistence type="predicted"/>
<dbReference type="EnsemblPlants" id="Kaladp0062s0042.1.v1.1">
    <property type="protein sequence ID" value="Kaladp0062s0042.1.v1.1.CDS.1"/>
    <property type="gene ID" value="Kaladp0062s0042.v1.1"/>
</dbReference>
<dbReference type="Gramene" id="Kaladp0062s0042.1.v1.1">
    <property type="protein sequence ID" value="Kaladp0062s0042.1.v1.1.CDS.1"/>
    <property type="gene ID" value="Kaladp0062s0042.v1.1"/>
</dbReference>
<evidence type="ECO:0000256" key="1">
    <source>
        <dbReference type="SAM" id="MobiDB-lite"/>
    </source>
</evidence>
<evidence type="ECO:0000313" key="3">
    <source>
        <dbReference type="Proteomes" id="UP000594263"/>
    </source>
</evidence>
<evidence type="ECO:0000313" key="2">
    <source>
        <dbReference type="EnsemblPlants" id="Kaladp0062s0042.1.v1.1.CDS.1"/>
    </source>
</evidence>
<keyword evidence="3" id="KW-1185">Reference proteome</keyword>
<name>A0A7N0UDZ1_KALFE</name>
<accession>A0A7N0UDZ1</accession>
<feature type="region of interest" description="Disordered" evidence="1">
    <location>
        <begin position="1"/>
        <end position="24"/>
    </location>
</feature>
<organism evidence="2 3">
    <name type="scientific">Kalanchoe fedtschenkoi</name>
    <name type="common">Lavender scallops</name>
    <name type="synonym">South American air plant</name>
    <dbReference type="NCBI Taxonomy" id="63787"/>
    <lineage>
        <taxon>Eukaryota</taxon>
        <taxon>Viridiplantae</taxon>
        <taxon>Streptophyta</taxon>
        <taxon>Embryophyta</taxon>
        <taxon>Tracheophyta</taxon>
        <taxon>Spermatophyta</taxon>
        <taxon>Magnoliopsida</taxon>
        <taxon>eudicotyledons</taxon>
        <taxon>Gunneridae</taxon>
        <taxon>Pentapetalae</taxon>
        <taxon>Saxifragales</taxon>
        <taxon>Crassulaceae</taxon>
        <taxon>Kalanchoe</taxon>
    </lineage>
</organism>